<accession>A0ABW4M3A8</accession>
<keyword evidence="2" id="KW-0732">Signal</keyword>
<feature type="chain" id="PRO_5046204507" description="Intersectin-EH binding protein Ibp1" evidence="2">
    <location>
        <begin position="38"/>
        <end position="119"/>
    </location>
</feature>
<evidence type="ECO:0000313" key="4">
    <source>
        <dbReference type="Proteomes" id="UP001597322"/>
    </source>
</evidence>
<evidence type="ECO:0000313" key="3">
    <source>
        <dbReference type="EMBL" id="MFD1745940.1"/>
    </source>
</evidence>
<evidence type="ECO:0000256" key="1">
    <source>
        <dbReference type="SAM" id="MobiDB-lite"/>
    </source>
</evidence>
<gene>
    <name evidence="3" type="ORF">ACFSE1_10755</name>
</gene>
<proteinExistence type="predicted"/>
<reference evidence="4" key="1">
    <citation type="journal article" date="2019" name="Int. J. Syst. Evol. Microbiol.">
        <title>The Global Catalogue of Microorganisms (GCM) 10K type strain sequencing project: providing services to taxonomists for standard genome sequencing and annotation.</title>
        <authorList>
            <consortium name="The Broad Institute Genomics Platform"/>
            <consortium name="The Broad Institute Genome Sequencing Center for Infectious Disease"/>
            <person name="Wu L."/>
            <person name="Ma J."/>
        </authorList>
    </citation>
    <scope>NUCLEOTIDE SEQUENCE [LARGE SCALE GENOMIC DNA]</scope>
    <source>
        <strain evidence="4">CG52</strain>
    </source>
</reference>
<organism evidence="3 4">
    <name type="scientific">Rhizobium helianthi</name>
    <dbReference type="NCBI Taxonomy" id="1132695"/>
    <lineage>
        <taxon>Bacteria</taxon>
        <taxon>Pseudomonadati</taxon>
        <taxon>Pseudomonadota</taxon>
        <taxon>Alphaproteobacteria</taxon>
        <taxon>Hyphomicrobiales</taxon>
        <taxon>Rhizobiaceae</taxon>
        <taxon>Rhizobium/Agrobacterium group</taxon>
        <taxon>Rhizobium</taxon>
    </lineage>
</organism>
<dbReference type="RefSeq" id="WP_377400587.1">
    <property type="nucleotide sequence ID" value="NZ_JBHUEQ010000017.1"/>
</dbReference>
<keyword evidence="4" id="KW-1185">Reference proteome</keyword>
<dbReference type="EMBL" id="JBHUEQ010000017">
    <property type="protein sequence ID" value="MFD1745940.1"/>
    <property type="molecule type" value="Genomic_DNA"/>
</dbReference>
<protein>
    <recommendedName>
        <fullName evidence="5">Intersectin-EH binding protein Ibp1</fullName>
    </recommendedName>
</protein>
<comment type="caution">
    <text evidence="3">The sequence shown here is derived from an EMBL/GenBank/DDBJ whole genome shotgun (WGS) entry which is preliminary data.</text>
</comment>
<sequence>MSEFRTNSGTNSGRFGLRILSLTLALGALLAATEAVAQAGTTAPSPSTDRCLTPDGQSGGSSGQAPDSKPESLSGNLANCNGVLKPPVTGDHELVEPAPQTGNMPVIKPGEAPQNPSGG</sequence>
<feature type="region of interest" description="Disordered" evidence="1">
    <location>
        <begin position="37"/>
        <end position="119"/>
    </location>
</feature>
<name>A0ABW4M3A8_9HYPH</name>
<feature type="signal peptide" evidence="2">
    <location>
        <begin position="1"/>
        <end position="37"/>
    </location>
</feature>
<evidence type="ECO:0008006" key="5">
    <source>
        <dbReference type="Google" id="ProtNLM"/>
    </source>
</evidence>
<dbReference type="Proteomes" id="UP001597322">
    <property type="component" value="Unassembled WGS sequence"/>
</dbReference>
<evidence type="ECO:0000256" key="2">
    <source>
        <dbReference type="SAM" id="SignalP"/>
    </source>
</evidence>